<accession>A0A3P6TPW7</accession>
<evidence type="ECO:0000313" key="2">
    <source>
        <dbReference type="Proteomes" id="UP000271098"/>
    </source>
</evidence>
<evidence type="ECO:0000313" key="1">
    <source>
        <dbReference type="EMBL" id="VDK81180.1"/>
    </source>
</evidence>
<reference evidence="1 2" key="1">
    <citation type="submission" date="2018-11" db="EMBL/GenBank/DDBJ databases">
        <authorList>
            <consortium name="Pathogen Informatics"/>
        </authorList>
    </citation>
    <scope>NUCLEOTIDE SEQUENCE [LARGE SCALE GENOMIC DNA]</scope>
</reference>
<protein>
    <submittedName>
        <fullName evidence="1">Uncharacterized protein</fullName>
    </submittedName>
</protein>
<keyword evidence="2" id="KW-1185">Reference proteome</keyword>
<name>A0A3P6TPW7_9BILA</name>
<organism evidence="1 2">
    <name type="scientific">Gongylonema pulchrum</name>
    <dbReference type="NCBI Taxonomy" id="637853"/>
    <lineage>
        <taxon>Eukaryota</taxon>
        <taxon>Metazoa</taxon>
        <taxon>Ecdysozoa</taxon>
        <taxon>Nematoda</taxon>
        <taxon>Chromadorea</taxon>
        <taxon>Rhabditida</taxon>
        <taxon>Spirurina</taxon>
        <taxon>Spiruromorpha</taxon>
        <taxon>Spiruroidea</taxon>
        <taxon>Gongylonematidae</taxon>
        <taxon>Gongylonema</taxon>
    </lineage>
</organism>
<dbReference type="EMBL" id="UYRT01035981">
    <property type="protein sequence ID" value="VDK81180.1"/>
    <property type="molecule type" value="Genomic_DNA"/>
</dbReference>
<gene>
    <name evidence="1" type="ORF">GPUH_LOCUS10043</name>
</gene>
<dbReference type="AlphaFoldDB" id="A0A3P6TPW7"/>
<dbReference type="Proteomes" id="UP000271098">
    <property type="component" value="Unassembled WGS sequence"/>
</dbReference>
<proteinExistence type="predicted"/>
<sequence>MMISHVCWHFSKCLGEDGDHHGLSVMFSFDNTAKYTISESKELVLPHRCNRIKLTPEIFLQPIFANKICSMLTAHKCFVKTKKQLFLVKVANLRNTTGSESLFNVTELALNSLPCVDCQTLFSSGMLLSPQYLLKRVRSFRRCLY</sequence>